<gene>
    <name evidence="1" type="ORF">PLEPLA_LOCUS5967</name>
</gene>
<evidence type="ECO:0000313" key="2">
    <source>
        <dbReference type="Proteomes" id="UP001153269"/>
    </source>
</evidence>
<dbReference type="AlphaFoldDB" id="A0A9N7TS52"/>
<reference evidence="1" key="1">
    <citation type="submission" date="2020-03" db="EMBL/GenBank/DDBJ databases">
        <authorList>
            <person name="Weist P."/>
        </authorList>
    </citation>
    <scope>NUCLEOTIDE SEQUENCE</scope>
</reference>
<proteinExistence type="predicted"/>
<sequence>MEKEYVFELIIFLKVEEDWKVVYIELNVGLPDAIVPPRSSYDPSEGVGSSKLAPKSPRRYLNINFFVKVVEELGRRAILFAGKWGICGIAIGHHFSELSTTFAGGRTPQSPNLGGASSGGVRVRVVREWRGAFAFWQSGVLRIRLVPIFEAFYDLREVVERPIPREVVEDLESGFLLELMWVLRIDWAISELAYDPSRKGSK</sequence>
<protein>
    <submittedName>
        <fullName evidence="1">Uncharacterized protein</fullName>
    </submittedName>
</protein>
<dbReference type="EMBL" id="CADEAL010000307">
    <property type="protein sequence ID" value="CAB1418145.1"/>
    <property type="molecule type" value="Genomic_DNA"/>
</dbReference>
<comment type="caution">
    <text evidence="1">The sequence shown here is derived from an EMBL/GenBank/DDBJ whole genome shotgun (WGS) entry which is preliminary data.</text>
</comment>
<dbReference type="Proteomes" id="UP001153269">
    <property type="component" value="Unassembled WGS sequence"/>
</dbReference>
<organism evidence="1 2">
    <name type="scientific">Pleuronectes platessa</name>
    <name type="common">European plaice</name>
    <dbReference type="NCBI Taxonomy" id="8262"/>
    <lineage>
        <taxon>Eukaryota</taxon>
        <taxon>Metazoa</taxon>
        <taxon>Chordata</taxon>
        <taxon>Craniata</taxon>
        <taxon>Vertebrata</taxon>
        <taxon>Euteleostomi</taxon>
        <taxon>Actinopterygii</taxon>
        <taxon>Neopterygii</taxon>
        <taxon>Teleostei</taxon>
        <taxon>Neoteleostei</taxon>
        <taxon>Acanthomorphata</taxon>
        <taxon>Carangaria</taxon>
        <taxon>Pleuronectiformes</taxon>
        <taxon>Pleuronectoidei</taxon>
        <taxon>Pleuronectidae</taxon>
        <taxon>Pleuronectes</taxon>
    </lineage>
</organism>
<name>A0A9N7TS52_PLEPL</name>
<keyword evidence="2" id="KW-1185">Reference proteome</keyword>
<evidence type="ECO:0000313" key="1">
    <source>
        <dbReference type="EMBL" id="CAB1418145.1"/>
    </source>
</evidence>
<accession>A0A9N7TS52</accession>